<dbReference type="Gene3D" id="3.30.70.1060">
    <property type="entry name" value="Dimeric alpha+beta barrel"/>
    <property type="match status" value="1"/>
</dbReference>
<evidence type="ECO:0000313" key="5">
    <source>
        <dbReference type="Proteomes" id="UP000618591"/>
    </source>
</evidence>
<evidence type="ECO:0000259" key="3">
    <source>
        <dbReference type="Pfam" id="PF03795"/>
    </source>
</evidence>
<name>A0ABQ1H0U7_9SPHN</name>
<protein>
    <recommendedName>
        <fullName evidence="3">YCII-related domain-containing protein</fullName>
    </recommendedName>
</protein>
<proteinExistence type="inferred from homology"/>
<dbReference type="RefSeq" id="WP_188448006.1">
    <property type="nucleotide sequence ID" value="NZ_BMDW01000015.1"/>
</dbReference>
<keyword evidence="5" id="KW-1185">Reference proteome</keyword>
<reference evidence="5" key="1">
    <citation type="journal article" date="2019" name="Int. J. Syst. Evol. Microbiol.">
        <title>The Global Catalogue of Microorganisms (GCM) 10K type strain sequencing project: providing services to taxonomists for standard genome sequencing and annotation.</title>
        <authorList>
            <consortium name="The Broad Institute Genomics Platform"/>
            <consortium name="The Broad Institute Genome Sequencing Center for Infectious Disease"/>
            <person name="Wu L."/>
            <person name="Ma J."/>
        </authorList>
    </citation>
    <scope>NUCLEOTIDE SEQUENCE [LARGE SCALE GENOMIC DNA]</scope>
    <source>
        <strain evidence="5">CGMCC 1.10106</strain>
    </source>
</reference>
<dbReference type="SUPFAM" id="SSF54909">
    <property type="entry name" value="Dimeric alpha+beta barrel"/>
    <property type="match status" value="1"/>
</dbReference>
<dbReference type="EMBL" id="BMDW01000015">
    <property type="protein sequence ID" value="GGA53759.1"/>
    <property type="molecule type" value="Genomic_DNA"/>
</dbReference>
<accession>A0ABQ1H0U7</accession>
<dbReference type="Proteomes" id="UP000618591">
    <property type="component" value="Unassembled WGS sequence"/>
</dbReference>
<sequence>MQYMILMCEPESESGKRNDPVHADAYWGGWNAFIGAMAQAGIIVNGDGLQLPHTATTVRVRDGKRTVEDGPFADTKEQLGGYFIIEVADLDTALEWAARSPAASSGSVEVRPVMPPPASAAA</sequence>
<dbReference type="Pfam" id="PF03795">
    <property type="entry name" value="YCII"/>
    <property type="match status" value="1"/>
</dbReference>
<feature type="region of interest" description="Disordered" evidence="2">
    <location>
        <begin position="101"/>
        <end position="122"/>
    </location>
</feature>
<comment type="caution">
    <text evidence="4">The sequence shown here is derived from an EMBL/GenBank/DDBJ whole genome shotgun (WGS) entry which is preliminary data.</text>
</comment>
<organism evidence="4 5">
    <name type="scientific">Sphingomonas psychrolutea</name>
    <dbReference type="NCBI Taxonomy" id="1259676"/>
    <lineage>
        <taxon>Bacteria</taxon>
        <taxon>Pseudomonadati</taxon>
        <taxon>Pseudomonadota</taxon>
        <taxon>Alphaproteobacteria</taxon>
        <taxon>Sphingomonadales</taxon>
        <taxon>Sphingomonadaceae</taxon>
        <taxon>Sphingomonas</taxon>
    </lineage>
</organism>
<feature type="compositionally biased region" description="Pro residues" evidence="2">
    <location>
        <begin position="113"/>
        <end position="122"/>
    </location>
</feature>
<comment type="similarity">
    <text evidence="1">Belongs to the YciI family.</text>
</comment>
<evidence type="ECO:0000256" key="1">
    <source>
        <dbReference type="ARBA" id="ARBA00007689"/>
    </source>
</evidence>
<dbReference type="InterPro" id="IPR011008">
    <property type="entry name" value="Dimeric_a/b-barrel"/>
</dbReference>
<dbReference type="PANTHER" id="PTHR35174:SF3">
    <property type="entry name" value="BLL7171 PROTEIN"/>
    <property type="match status" value="1"/>
</dbReference>
<feature type="domain" description="YCII-related" evidence="3">
    <location>
        <begin position="39"/>
        <end position="115"/>
    </location>
</feature>
<gene>
    <name evidence="4" type="ORF">GCM10011395_25220</name>
</gene>
<evidence type="ECO:0000313" key="4">
    <source>
        <dbReference type="EMBL" id="GGA53759.1"/>
    </source>
</evidence>
<dbReference type="PANTHER" id="PTHR35174">
    <property type="entry name" value="BLL7171 PROTEIN-RELATED"/>
    <property type="match status" value="1"/>
</dbReference>
<dbReference type="InterPro" id="IPR005545">
    <property type="entry name" value="YCII"/>
</dbReference>
<evidence type="ECO:0000256" key="2">
    <source>
        <dbReference type="SAM" id="MobiDB-lite"/>
    </source>
</evidence>